<dbReference type="RefSeq" id="WP_379659040.1">
    <property type="nucleotide sequence ID" value="NZ_JBHUCO010000013.1"/>
</dbReference>
<evidence type="ECO:0000259" key="1">
    <source>
        <dbReference type="PROSITE" id="PS50931"/>
    </source>
</evidence>
<dbReference type="Proteomes" id="UP001597114">
    <property type="component" value="Unassembled WGS sequence"/>
</dbReference>
<sequence>MAEGPRRSGLGPAPFAGLIESGLRYFLAVAQAGSITEASEQLHVAGSAISRQTARLEHEIGAPGAARTGPVTRHLAVCRAGNGALPRRRWSSGHPLPILLRNALFVHVYGLIVGGTSE</sequence>
<dbReference type="PROSITE" id="PS50931">
    <property type="entry name" value="HTH_LYSR"/>
    <property type="match status" value="1"/>
</dbReference>
<evidence type="ECO:0000313" key="3">
    <source>
        <dbReference type="Proteomes" id="UP001597114"/>
    </source>
</evidence>
<protein>
    <submittedName>
        <fullName evidence="2">LysR family transcriptional regulator</fullName>
    </submittedName>
</protein>
<evidence type="ECO:0000313" key="2">
    <source>
        <dbReference type="EMBL" id="MFD1518586.1"/>
    </source>
</evidence>
<keyword evidence="3" id="KW-1185">Reference proteome</keyword>
<name>A0ABW4ET47_9PSEU</name>
<gene>
    <name evidence="2" type="ORF">ACFSJD_13890</name>
</gene>
<accession>A0ABW4ET47</accession>
<proteinExistence type="predicted"/>
<dbReference type="InterPro" id="IPR036390">
    <property type="entry name" value="WH_DNA-bd_sf"/>
</dbReference>
<dbReference type="InterPro" id="IPR000847">
    <property type="entry name" value="LysR_HTH_N"/>
</dbReference>
<dbReference type="InterPro" id="IPR036388">
    <property type="entry name" value="WH-like_DNA-bd_sf"/>
</dbReference>
<organism evidence="2 3">
    <name type="scientific">Pseudonocardia yunnanensis</name>
    <dbReference type="NCBI Taxonomy" id="58107"/>
    <lineage>
        <taxon>Bacteria</taxon>
        <taxon>Bacillati</taxon>
        <taxon>Actinomycetota</taxon>
        <taxon>Actinomycetes</taxon>
        <taxon>Pseudonocardiales</taxon>
        <taxon>Pseudonocardiaceae</taxon>
        <taxon>Pseudonocardia</taxon>
    </lineage>
</organism>
<comment type="caution">
    <text evidence="2">The sequence shown here is derived from an EMBL/GenBank/DDBJ whole genome shotgun (WGS) entry which is preliminary data.</text>
</comment>
<dbReference type="Pfam" id="PF00126">
    <property type="entry name" value="HTH_1"/>
    <property type="match status" value="1"/>
</dbReference>
<feature type="domain" description="HTH lysR-type" evidence="1">
    <location>
        <begin position="23"/>
        <end position="63"/>
    </location>
</feature>
<dbReference type="EMBL" id="JBHUCO010000013">
    <property type="protein sequence ID" value="MFD1518586.1"/>
    <property type="molecule type" value="Genomic_DNA"/>
</dbReference>
<dbReference type="SUPFAM" id="SSF46785">
    <property type="entry name" value="Winged helix' DNA-binding domain"/>
    <property type="match status" value="1"/>
</dbReference>
<dbReference type="Gene3D" id="1.10.10.10">
    <property type="entry name" value="Winged helix-like DNA-binding domain superfamily/Winged helix DNA-binding domain"/>
    <property type="match status" value="1"/>
</dbReference>
<reference evidence="3" key="1">
    <citation type="journal article" date="2019" name="Int. J. Syst. Evol. Microbiol.">
        <title>The Global Catalogue of Microorganisms (GCM) 10K type strain sequencing project: providing services to taxonomists for standard genome sequencing and annotation.</title>
        <authorList>
            <consortium name="The Broad Institute Genomics Platform"/>
            <consortium name="The Broad Institute Genome Sequencing Center for Infectious Disease"/>
            <person name="Wu L."/>
            <person name="Ma J."/>
        </authorList>
    </citation>
    <scope>NUCLEOTIDE SEQUENCE [LARGE SCALE GENOMIC DNA]</scope>
    <source>
        <strain evidence="3">CCM 7043</strain>
    </source>
</reference>